<dbReference type="InterPro" id="IPR043128">
    <property type="entry name" value="Rev_trsase/Diguanyl_cyclase"/>
</dbReference>
<dbReference type="Gene3D" id="3.30.70.270">
    <property type="match status" value="1"/>
</dbReference>
<feature type="domain" description="GGDEF" evidence="1">
    <location>
        <begin position="24"/>
        <end position="69"/>
    </location>
</feature>
<dbReference type="EMBL" id="JAECZA010000018">
    <property type="protein sequence ID" value="MBH8572771.1"/>
    <property type="molecule type" value="Genomic_DNA"/>
</dbReference>
<accession>A0A8J7LD81</accession>
<dbReference type="Proteomes" id="UP000662314">
    <property type="component" value="Unassembled WGS sequence"/>
</dbReference>
<evidence type="ECO:0000259" key="1">
    <source>
        <dbReference type="Pfam" id="PF00990"/>
    </source>
</evidence>
<dbReference type="InterPro" id="IPR029787">
    <property type="entry name" value="Nucleotide_cyclase"/>
</dbReference>
<reference evidence="2 3" key="1">
    <citation type="journal article" date="2021" name="Int. J. Syst. Evol. Microbiol.">
        <title>Amazonocrinis nigriterrae gen. nov., sp. nov., Atlanticothrix silvestris gen. nov., sp. nov. and Dendronalium phyllosphericum gen. nov., sp. nov., nostocacean cyanobacteria from Brazilian environments.</title>
        <authorList>
            <person name="Alvarenga D.O."/>
            <person name="Andreote A.P.D."/>
            <person name="Branco L.H.Z."/>
            <person name="Delbaje E."/>
            <person name="Cruz R.B."/>
            <person name="Varani A.M."/>
            <person name="Fiore M.F."/>
        </authorList>
    </citation>
    <scope>NUCLEOTIDE SEQUENCE [LARGE SCALE GENOMIC DNA]</scope>
    <source>
        <strain evidence="2 3">CENA369</strain>
    </source>
</reference>
<dbReference type="AlphaFoldDB" id="A0A8J7LD81"/>
<proteinExistence type="predicted"/>
<sequence length="86" mass="9892">MVKPLPVADLIKELISGALNHFREFKIETAMQLKLAHRREKFCCLLFLDIDGLKHINDTLGHEVVNRIVSRRQEAEGRRQKGKASL</sequence>
<name>A0A8J7LD81_9NOST</name>
<keyword evidence="3" id="KW-1185">Reference proteome</keyword>
<protein>
    <submittedName>
        <fullName evidence="2">Diguanylate cyclase</fullName>
    </submittedName>
</protein>
<evidence type="ECO:0000313" key="3">
    <source>
        <dbReference type="Proteomes" id="UP000662314"/>
    </source>
</evidence>
<dbReference type="InterPro" id="IPR000160">
    <property type="entry name" value="GGDEF_dom"/>
</dbReference>
<evidence type="ECO:0000313" key="2">
    <source>
        <dbReference type="EMBL" id="MBH8572771.1"/>
    </source>
</evidence>
<dbReference type="Pfam" id="PF00990">
    <property type="entry name" value="GGDEF"/>
    <property type="match status" value="1"/>
</dbReference>
<dbReference type="SUPFAM" id="SSF55073">
    <property type="entry name" value="Nucleotide cyclase"/>
    <property type="match status" value="1"/>
</dbReference>
<comment type="caution">
    <text evidence="2">The sequence shown here is derived from an EMBL/GenBank/DDBJ whole genome shotgun (WGS) entry which is preliminary data.</text>
</comment>
<organism evidence="2 3">
    <name type="scientific">Dendronalium phyllosphericum CENA369</name>
    <dbReference type="NCBI Taxonomy" id="1725256"/>
    <lineage>
        <taxon>Bacteria</taxon>
        <taxon>Bacillati</taxon>
        <taxon>Cyanobacteriota</taxon>
        <taxon>Cyanophyceae</taxon>
        <taxon>Nostocales</taxon>
        <taxon>Nostocaceae</taxon>
        <taxon>Dendronalium</taxon>
        <taxon>Dendronalium phyllosphericum</taxon>
    </lineage>
</organism>
<gene>
    <name evidence="2" type="ORF">I8752_07030</name>
</gene>